<organism evidence="1">
    <name type="scientific">uncultured Gemmatimonadota bacterium</name>
    <dbReference type="NCBI Taxonomy" id="203437"/>
    <lineage>
        <taxon>Bacteria</taxon>
        <taxon>Pseudomonadati</taxon>
        <taxon>Gemmatimonadota</taxon>
        <taxon>environmental samples</taxon>
    </lineage>
</organism>
<evidence type="ECO:0000313" key="1">
    <source>
        <dbReference type="EMBL" id="CAA9296909.1"/>
    </source>
</evidence>
<name>A0A6J4K5Y9_9BACT</name>
<feature type="non-terminal residue" evidence="1">
    <location>
        <position position="42"/>
    </location>
</feature>
<accession>A0A6J4K5Y9</accession>
<reference evidence="1" key="1">
    <citation type="submission" date="2020-02" db="EMBL/GenBank/DDBJ databases">
        <authorList>
            <person name="Meier V. D."/>
        </authorList>
    </citation>
    <scope>NUCLEOTIDE SEQUENCE</scope>
    <source>
        <strain evidence="1">AVDCRST_MAG68</strain>
    </source>
</reference>
<protein>
    <submittedName>
        <fullName evidence="1">Uncharacterized protein</fullName>
    </submittedName>
</protein>
<dbReference type="AlphaFoldDB" id="A0A6J4K5Y9"/>
<proteinExistence type="predicted"/>
<dbReference type="EMBL" id="CADCTW010000006">
    <property type="protein sequence ID" value="CAA9296909.1"/>
    <property type="molecule type" value="Genomic_DNA"/>
</dbReference>
<feature type="non-terminal residue" evidence="1">
    <location>
        <position position="1"/>
    </location>
</feature>
<gene>
    <name evidence="1" type="ORF">AVDCRST_MAG68-56</name>
</gene>
<sequence>CPSAAYARAAPRGRSPDPYAARCYNLCARTFRGRKSAQCPVP</sequence>